<dbReference type="RefSeq" id="WP_167508302.1">
    <property type="nucleotide sequence ID" value="NZ_AQHF01000034.1"/>
</dbReference>
<proteinExistence type="predicted"/>
<organism evidence="1 2">
    <name type="scientific">Pseudoalteromonas peptidolytica F12-50-A1</name>
    <dbReference type="NCBI Taxonomy" id="1315280"/>
    <lineage>
        <taxon>Bacteria</taxon>
        <taxon>Pseudomonadati</taxon>
        <taxon>Pseudomonadota</taxon>
        <taxon>Gammaproteobacteria</taxon>
        <taxon>Alteromonadales</taxon>
        <taxon>Pseudoalteromonadaceae</taxon>
        <taxon>Pseudoalteromonas</taxon>
    </lineage>
</organism>
<accession>A0A8I0N0E4</accession>
<dbReference type="Proteomes" id="UP000660708">
    <property type="component" value="Unassembled WGS sequence"/>
</dbReference>
<evidence type="ECO:0000313" key="2">
    <source>
        <dbReference type="Proteomes" id="UP000660708"/>
    </source>
</evidence>
<keyword evidence="2" id="KW-1185">Reference proteome</keyword>
<protein>
    <submittedName>
        <fullName evidence="1">Uncharacterized protein</fullName>
    </submittedName>
</protein>
<reference evidence="1 2" key="1">
    <citation type="submission" date="2015-06" db="EMBL/GenBank/DDBJ databases">
        <title>Genome sequence of Pseudoalteromonas peptidolytica.</title>
        <authorList>
            <person name="Xie B.-B."/>
            <person name="Rong J.-C."/>
            <person name="Qin Q.-L."/>
            <person name="Zhang Y.-Z."/>
        </authorList>
    </citation>
    <scope>NUCLEOTIDE SEQUENCE [LARGE SCALE GENOMIC DNA]</scope>
    <source>
        <strain evidence="1 2">F12-50-A1</strain>
    </source>
</reference>
<name>A0A8I0N0E4_9GAMM</name>
<evidence type="ECO:0000313" key="1">
    <source>
        <dbReference type="EMBL" id="MBE0349236.1"/>
    </source>
</evidence>
<sequence>MAQVTFDQVKNNFASATNCMRNIQVSDDDGTEFLDLSDYDVVVRFAS</sequence>
<gene>
    <name evidence="1" type="ORF">PPEP_b1197</name>
</gene>
<dbReference type="AlphaFoldDB" id="A0A8I0N0E4"/>
<dbReference type="EMBL" id="AQHF01000034">
    <property type="protein sequence ID" value="MBE0349236.1"/>
    <property type="molecule type" value="Genomic_DNA"/>
</dbReference>
<comment type="caution">
    <text evidence="1">The sequence shown here is derived from an EMBL/GenBank/DDBJ whole genome shotgun (WGS) entry which is preliminary data.</text>
</comment>